<evidence type="ECO:0000313" key="3">
    <source>
        <dbReference type="Proteomes" id="UP001151760"/>
    </source>
</evidence>
<gene>
    <name evidence="2" type="ORF">Tco_0839566</name>
</gene>
<comment type="caution">
    <text evidence="2">The sequence shown here is derived from an EMBL/GenBank/DDBJ whole genome shotgun (WGS) entry which is preliminary data.</text>
</comment>
<sequence>MSEFGGVENTSARGANGDASIGRVGGVWLSIGGVMVSARVVSRVVGMEFFVEWERIHLKKVIIILFMKLDLKANYPKQEKAYCGTGSGETIGSIELANTAQGIGCSSQKILLLRWAKVGSCRQSDQGCNYPPDHFLVLDEEWERVTKIIPKGFEGEAFSHKPLSYAPSLWVILVSRKAYDIFAKDSLPLFEVKLDFEAQHLKGIKNNDFLFDFAGFPRGSFIKDDLLFVFGISIKEVVMGLGDGTWRFFLCLTDENGTWRAREIFLLRRDIDIDSIMCAICDNGVETSRHLFFYCCMVRQIVRKITRWYRLPITSRPLHATVKQEVESKGFDELAPAESPGGSLEVMVHEKQHHHSSSIAGGGVIIGGLVTVTFVVVCCYIRVTRRRDDDKYCI</sequence>
<proteinExistence type="predicted"/>
<protein>
    <recommendedName>
        <fullName evidence="4">Reverse transcriptase zinc-binding domain-containing protein</fullName>
    </recommendedName>
</protein>
<dbReference type="EMBL" id="BQNB010012560">
    <property type="protein sequence ID" value="GJT05104.1"/>
    <property type="molecule type" value="Genomic_DNA"/>
</dbReference>
<name>A0ABQ5ASU8_9ASTR</name>
<dbReference type="Proteomes" id="UP001151760">
    <property type="component" value="Unassembled WGS sequence"/>
</dbReference>
<organism evidence="2 3">
    <name type="scientific">Tanacetum coccineum</name>
    <dbReference type="NCBI Taxonomy" id="301880"/>
    <lineage>
        <taxon>Eukaryota</taxon>
        <taxon>Viridiplantae</taxon>
        <taxon>Streptophyta</taxon>
        <taxon>Embryophyta</taxon>
        <taxon>Tracheophyta</taxon>
        <taxon>Spermatophyta</taxon>
        <taxon>Magnoliopsida</taxon>
        <taxon>eudicotyledons</taxon>
        <taxon>Gunneridae</taxon>
        <taxon>Pentapetalae</taxon>
        <taxon>asterids</taxon>
        <taxon>campanulids</taxon>
        <taxon>Asterales</taxon>
        <taxon>Asteraceae</taxon>
        <taxon>Asteroideae</taxon>
        <taxon>Anthemideae</taxon>
        <taxon>Anthemidinae</taxon>
        <taxon>Tanacetum</taxon>
    </lineage>
</organism>
<keyword evidence="1" id="KW-0812">Transmembrane</keyword>
<evidence type="ECO:0000256" key="1">
    <source>
        <dbReference type="SAM" id="Phobius"/>
    </source>
</evidence>
<keyword evidence="1" id="KW-0472">Membrane</keyword>
<feature type="transmembrane region" description="Helical" evidence="1">
    <location>
        <begin position="359"/>
        <end position="381"/>
    </location>
</feature>
<keyword evidence="3" id="KW-1185">Reference proteome</keyword>
<reference evidence="2" key="2">
    <citation type="submission" date="2022-01" db="EMBL/GenBank/DDBJ databases">
        <authorList>
            <person name="Yamashiro T."/>
            <person name="Shiraishi A."/>
            <person name="Satake H."/>
            <person name="Nakayama K."/>
        </authorList>
    </citation>
    <scope>NUCLEOTIDE SEQUENCE</scope>
</reference>
<dbReference type="PANTHER" id="PTHR34558">
    <property type="entry name" value="EXPRESSED PROTEIN"/>
    <property type="match status" value="1"/>
</dbReference>
<accession>A0ABQ5ASU8</accession>
<evidence type="ECO:0000313" key="2">
    <source>
        <dbReference type="EMBL" id="GJT05104.1"/>
    </source>
</evidence>
<dbReference type="PANTHER" id="PTHR34558:SF4">
    <property type="entry name" value="TRANSMEMBRANE PROTEIN"/>
    <property type="match status" value="1"/>
</dbReference>
<reference evidence="2" key="1">
    <citation type="journal article" date="2022" name="Int. J. Mol. Sci.">
        <title>Draft Genome of Tanacetum Coccineum: Genomic Comparison of Closely Related Tanacetum-Family Plants.</title>
        <authorList>
            <person name="Yamashiro T."/>
            <person name="Shiraishi A."/>
            <person name="Nakayama K."/>
            <person name="Satake H."/>
        </authorList>
    </citation>
    <scope>NUCLEOTIDE SEQUENCE</scope>
</reference>
<keyword evidence="1" id="KW-1133">Transmembrane helix</keyword>
<evidence type="ECO:0008006" key="4">
    <source>
        <dbReference type="Google" id="ProtNLM"/>
    </source>
</evidence>